<reference evidence="1 2" key="1">
    <citation type="submission" date="2021-06" db="EMBL/GenBank/DDBJ databases">
        <authorList>
            <person name="Palmer J.M."/>
        </authorList>
    </citation>
    <scope>NUCLEOTIDE SEQUENCE [LARGE SCALE GENOMIC DNA]</scope>
    <source>
        <strain evidence="1 2">MEX-2019</strain>
        <tissue evidence="1">Muscle</tissue>
    </source>
</reference>
<sequence length="153" mass="16774">MENTALLLSFDDQMRHVRLVSGDLVVPRTVCDEFRPRSSSSAFRSIRLASCLDGPFSPCLSSGHVESALRTPPIHLLSVAEVALRGHPVSCRRVTRPGFSSGSPPISSLKPIFLLTRLRLLLLLRFSGSSPPMLAHQHFLRTDNVQLAPGSSY</sequence>
<organism evidence="1 2">
    <name type="scientific">Crenichthys baileyi</name>
    <name type="common">White River springfish</name>
    <dbReference type="NCBI Taxonomy" id="28760"/>
    <lineage>
        <taxon>Eukaryota</taxon>
        <taxon>Metazoa</taxon>
        <taxon>Chordata</taxon>
        <taxon>Craniata</taxon>
        <taxon>Vertebrata</taxon>
        <taxon>Euteleostomi</taxon>
        <taxon>Actinopterygii</taxon>
        <taxon>Neopterygii</taxon>
        <taxon>Teleostei</taxon>
        <taxon>Neoteleostei</taxon>
        <taxon>Acanthomorphata</taxon>
        <taxon>Ovalentaria</taxon>
        <taxon>Atherinomorphae</taxon>
        <taxon>Cyprinodontiformes</taxon>
        <taxon>Goodeidae</taxon>
        <taxon>Crenichthys</taxon>
    </lineage>
</organism>
<gene>
    <name evidence="1" type="ORF">CRENBAI_013980</name>
</gene>
<dbReference type="AlphaFoldDB" id="A0AAV9RFA7"/>
<dbReference type="Proteomes" id="UP001311232">
    <property type="component" value="Unassembled WGS sequence"/>
</dbReference>
<comment type="caution">
    <text evidence="1">The sequence shown here is derived from an EMBL/GenBank/DDBJ whole genome shotgun (WGS) entry which is preliminary data.</text>
</comment>
<evidence type="ECO:0000313" key="1">
    <source>
        <dbReference type="EMBL" id="KAK5607608.1"/>
    </source>
</evidence>
<dbReference type="EMBL" id="JAHHUM010002020">
    <property type="protein sequence ID" value="KAK5607608.1"/>
    <property type="molecule type" value="Genomic_DNA"/>
</dbReference>
<proteinExistence type="predicted"/>
<keyword evidence="2" id="KW-1185">Reference proteome</keyword>
<accession>A0AAV9RFA7</accession>
<name>A0AAV9RFA7_9TELE</name>
<evidence type="ECO:0000313" key="2">
    <source>
        <dbReference type="Proteomes" id="UP001311232"/>
    </source>
</evidence>
<protein>
    <submittedName>
        <fullName evidence="1">Uncharacterized protein</fullName>
    </submittedName>
</protein>